<dbReference type="GO" id="GO:0005774">
    <property type="term" value="C:vacuolar membrane"/>
    <property type="evidence" value="ECO:0007669"/>
    <property type="project" value="TreeGrafter"/>
</dbReference>
<evidence type="ECO:0000256" key="1">
    <source>
        <dbReference type="ARBA" id="ARBA00004141"/>
    </source>
</evidence>
<feature type="transmembrane region" description="Helical" evidence="5">
    <location>
        <begin position="327"/>
        <end position="345"/>
    </location>
</feature>
<evidence type="ECO:0000313" key="7">
    <source>
        <dbReference type="EMBL" id="EYC30368.1"/>
    </source>
</evidence>
<evidence type="ECO:0000256" key="4">
    <source>
        <dbReference type="ARBA" id="ARBA00023136"/>
    </source>
</evidence>
<keyword evidence="8" id="KW-1185">Reference proteome</keyword>
<evidence type="ECO:0000259" key="6">
    <source>
        <dbReference type="Pfam" id="PF01490"/>
    </source>
</evidence>
<protein>
    <recommendedName>
        <fullName evidence="6">Amino acid transporter transmembrane domain-containing protein</fullName>
    </recommendedName>
</protein>
<dbReference type="EMBL" id="JARK01001341">
    <property type="protein sequence ID" value="EYC30368.1"/>
    <property type="molecule type" value="Genomic_DNA"/>
</dbReference>
<name>A0A016VUC4_9BILA</name>
<keyword evidence="2 5" id="KW-0812">Transmembrane</keyword>
<dbReference type="InterPro" id="IPR013057">
    <property type="entry name" value="AA_transpt_TM"/>
</dbReference>
<feature type="transmembrane region" description="Helical" evidence="5">
    <location>
        <begin position="184"/>
        <end position="203"/>
    </location>
</feature>
<accession>A0A016VUC4</accession>
<keyword evidence="3 5" id="KW-1133">Transmembrane helix</keyword>
<feature type="transmembrane region" description="Helical" evidence="5">
    <location>
        <begin position="405"/>
        <end position="424"/>
    </location>
</feature>
<dbReference type="GO" id="GO:0015179">
    <property type="term" value="F:L-amino acid transmembrane transporter activity"/>
    <property type="evidence" value="ECO:0007669"/>
    <property type="project" value="TreeGrafter"/>
</dbReference>
<keyword evidence="4 5" id="KW-0472">Membrane</keyword>
<feature type="transmembrane region" description="Helical" evidence="5">
    <location>
        <begin position="223"/>
        <end position="239"/>
    </location>
</feature>
<comment type="subcellular location">
    <subcellularLocation>
        <location evidence="1">Membrane</location>
        <topology evidence="1">Multi-pass membrane protein</topology>
    </subcellularLocation>
</comment>
<gene>
    <name evidence="7" type="primary">Acey_s0005.g2613</name>
    <name evidence="7" type="ORF">Y032_0005g2613</name>
</gene>
<evidence type="ECO:0000313" key="8">
    <source>
        <dbReference type="Proteomes" id="UP000024635"/>
    </source>
</evidence>
<comment type="caution">
    <text evidence="7">The sequence shown here is derived from an EMBL/GenBank/DDBJ whole genome shotgun (WGS) entry which is preliminary data.</text>
</comment>
<feature type="transmembrane region" description="Helical" evidence="5">
    <location>
        <begin position="430"/>
        <end position="450"/>
    </location>
</feature>
<dbReference type="AlphaFoldDB" id="A0A016VUC4"/>
<feature type="domain" description="Amino acid transporter transmembrane" evidence="6">
    <location>
        <begin position="89"/>
        <end position="488"/>
    </location>
</feature>
<feature type="transmembrane region" description="Helical" evidence="5">
    <location>
        <begin position="120"/>
        <end position="138"/>
    </location>
</feature>
<evidence type="ECO:0000256" key="5">
    <source>
        <dbReference type="SAM" id="Phobius"/>
    </source>
</evidence>
<reference evidence="8" key="1">
    <citation type="journal article" date="2015" name="Nat. Genet.">
        <title>The genome and transcriptome of the zoonotic hookworm Ancylostoma ceylanicum identify infection-specific gene families.</title>
        <authorList>
            <person name="Schwarz E.M."/>
            <person name="Hu Y."/>
            <person name="Antoshechkin I."/>
            <person name="Miller M.M."/>
            <person name="Sternberg P.W."/>
            <person name="Aroian R.V."/>
        </authorList>
    </citation>
    <scope>NUCLEOTIDE SEQUENCE</scope>
    <source>
        <strain evidence="8">HY135</strain>
    </source>
</reference>
<dbReference type="Proteomes" id="UP000024635">
    <property type="component" value="Unassembled WGS sequence"/>
</dbReference>
<dbReference type="PANTHER" id="PTHR22950">
    <property type="entry name" value="AMINO ACID TRANSPORTER"/>
    <property type="match status" value="1"/>
</dbReference>
<proteinExistence type="predicted"/>
<feature type="transmembrane region" description="Helical" evidence="5">
    <location>
        <begin position="365"/>
        <end position="384"/>
    </location>
</feature>
<evidence type="ECO:0000256" key="3">
    <source>
        <dbReference type="ARBA" id="ARBA00022989"/>
    </source>
</evidence>
<dbReference type="Pfam" id="PF01490">
    <property type="entry name" value="Aa_trans"/>
    <property type="match status" value="1"/>
</dbReference>
<feature type="transmembrane region" description="Helical" evidence="5">
    <location>
        <begin position="246"/>
        <end position="268"/>
    </location>
</feature>
<dbReference type="STRING" id="53326.A0A016VUC4"/>
<evidence type="ECO:0000256" key="2">
    <source>
        <dbReference type="ARBA" id="ARBA00022692"/>
    </source>
</evidence>
<feature type="transmembrane region" description="Helical" evidence="5">
    <location>
        <begin position="470"/>
        <end position="492"/>
    </location>
</feature>
<dbReference type="PANTHER" id="PTHR22950:SF472">
    <property type="entry name" value="AMINO ACID TRANSPORTER TRANSMEMBRANE DOMAIN-CONTAINING PROTEIN"/>
    <property type="match status" value="1"/>
</dbReference>
<dbReference type="OrthoDB" id="1684102at2759"/>
<organism evidence="7 8">
    <name type="scientific">Ancylostoma ceylanicum</name>
    <dbReference type="NCBI Taxonomy" id="53326"/>
    <lineage>
        <taxon>Eukaryota</taxon>
        <taxon>Metazoa</taxon>
        <taxon>Ecdysozoa</taxon>
        <taxon>Nematoda</taxon>
        <taxon>Chromadorea</taxon>
        <taxon>Rhabditida</taxon>
        <taxon>Rhabditina</taxon>
        <taxon>Rhabditomorpha</taxon>
        <taxon>Strongyloidea</taxon>
        <taxon>Ancylostomatidae</taxon>
        <taxon>Ancylostomatinae</taxon>
        <taxon>Ancylostoma</taxon>
    </lineage>
</organism>
<feature type="transmembrane region" description="Helical" evidence="5">
    <location>
        <begin position="288"/>
        <end position="306"/>
    </location>
</feature>
<sequence length="500" mass="56178">MVTGVHGGARCWATRGRTCYSILVCWCSTDASYTRQEYTTREHDTTRPSGVMSISSMSTMNGNELRPLRRMREPTMQELFAPRIKERGSISPDQALVHMVKVMMGTGMLSLPLAFKHSGLWLGMVLLAGICLVCIYCTRQLVFAQHYIGYLKAQSRLDYANVMRSAVELGPPWIRDHGYFWKQVVNVNMFLAQFGFCCVYFVFMADNLKQFFDQTSNIHISQAGWIALLLVPIMGLCTIRELKALAPLAAIANVVYLVAVCIVLQQLFQIERPTWSLPAVGNWSTLPLFFGTVMFAFEGVAVVLPIENQMDEPLHFITNNGVLNTSCLLVLVLYMTVGFFGYLRFGDGIMDTLTLNLPQTNFYQAIKLMFVACILVSYPLQFYVPMERIEKWIKRKVAIERQEKLIYGARMGGVICTCLVAELIPHLALFISLVGSVAGTSLTLVFPPMIELLCSYSKDSLTPWIWIRNISLMLFAVFGFATGTYASLVQIVEAFGKSDV</sequence>